<comment type="similarity">
    <text evidence="2 15">Belongs to the integrin alpha chain family.</text>
</comment>
<dbReference type="InterPro" id="IPR000585">
    <property type="entry name" value="Hemopexin-like_dom"/>
</dbReference>
<dbReference type="GO" id="GO:0008305">
    <property type="term" value="C:integrin complex"/>
    <property type="evidence" value="ECO:0000318"/>
    <property type="project" value="GO_Central"/>
</dbReference>
<evidence type="ECO:0000256" key="3">
    <source>
        <dbReference type="ARBA" id="ARBA00022692"/>
    </source>
</evidence>
<dbReference type="SUPFAM" id="SSF69179">
    <property type="entry name" value="Integrin domains"/>
    <property type="match status" value="2"/>
</dbReference>
<evidence type="ECO:0000256" key="2">
    <source>
        <dbReference type="ARBA" id="ARBA00008054"/>
    </source>
</evidence>
<dbReference type="Gene3D" id="2.60.40.1510">
    <property type="entry name" value="ntegrin, alpha v. Chain A, domain 3"/>
    <property type="match status" value="2"/>
</dbReference>
<feature type="signal peptide" evidence="15">
    <location>
        <begin position="1"/>
        <end position="25"/>
    </location>
</feature>
<feature type="region of interest" description="Disordered" evidence="16">
    <location>
        <begin position="610"/>
        <end position="638"/>
    </location>
</feature>
<dbReference type="InterPro" id="IPR036465">
    <property type="entry name" value="vWFA_dom_sf"/>
</dbReference>
<feature type="repeat" description="FG-GAP" evidence="13">
    <location>
        <begin position="404"/>
        <end position="466"/>
    </location>
</feature>
<organism evidence="18 20">
    <name type="scientific">Branchiostoma floridae</name>
    <name type="common">Florida lancelet</name>
    <name type="synonym">Amphioxus</name>
    <dbReference type="NCBI Taxonomy" id="7739"/>
    <lineage>
        <taxon>Eukaryota</taxon>
        <taxon>Metazoa</taxon>
        <taxon>Chordata</taxon>
        <taxon>Cephalochordata</taxon>
        <taxon>Leptocardii</taxon>
        <taxon>Amphioxiformes</taxon>
        <taxon>Branchiostomatidae</taxon>
        <taxon>Branchiostoma</taxon>
    </lineage>
</organism>
<reference evidence="19 20" key="2">
    <citation type="submission" date="2025-04" db="UniProtKB">
        <authorList>
            <consortium name="RefSeq"/>
        </authorList>
    </citation>
    <scope>IDENTIFICATION</scope>
    <source>
        <strain evidence="19 20">S238N-H82</strain>
        <tissue evidence="19 20">Testes</tissue>
    </source>
</reference>
<dbReference type="Pfam" id="PF00362">
    <property type="entry name" value="Integrin_beta"/>
    <property type="match status" value="2"/>
</dbReference>
<dbReference type="CDD" id="cd00094">
    <property type="entry name" value="HX"/>
    <property type="match status" value="1"/>
</dbReference>
<keyword evidence="12" id="KW-0325">Glycoprotein</keyword>
<evidence type="ECO:0000256" key="1">
    <source>
        <dbReference type="ARBA" id="ARBA00004479"/>
    </source>
</evidence>
<dbReference type="SUPFAM" id="SSF53300">
    <property type="entry name" value="vWA-like"/>
    <property type="match status" value="1"/>
</dbReference>
<dbReference type="PROSITE" id="PS51642">
    <property type="entry name" value="HEMOPEXIN_2"/>
    <property type="match status" value="2"/>
</dbReference>
<dbReference type="InterPro" id="IPR028994">
    <property type="entry name" value="Integrin_alpha_N"/>
</dbReference>
<evidence type="ECO:0000256" key="6">
    <source>
        <dbReference type="ARBA" id="ARBA00022889"/>
    </source>
</evidence>
<dbReference type="InterPro" id="IPR018487">
    <property type="entry name" value="Hemopexin-like_repeat"/>
</dbReference>
<feature type="repeat" description="Hemopexin" evidence="14">
    <location>
        <begin position="1293"/>
        <end position="1340"/>
    </location>
</feature>
<keyword evidence="18" id="KW-1185">Reference proteome</keyword>
<dbReference type="PROSITE" id="PS51470">
    <property type="entry name" value="FG_GAP"/>
    <property type="match status" value="3"/>
</dbReference>
<dbReference type="RefSeq" id="XP_035686291.1">
    <property type="nucleotide sequence ID" value="XM_035830398.1"/>
</dbReference>
<evidence type="ECO:0000256" key="15">
    <source>
        <dbReference type="RuleBase" id="RU003762"/>
    </source>
</evidence>
<dbReference type="SMART" id="SM00191">
    <property type="entry name" value="Int_alpha"/>
    <property type="match status" value="4"/>
</dbReference>
<dbReference type="InterPro" id="IPR013517">
    <property type="entry name" value="FG-GAP"/>
</dbReference>
<dbReference type="SUPFAM" id="SSF50923">
    <property type="entry name" value="Hemopexin-like domain"/>
    <property type="match status" value="1"/>
</dbReference>
<dbReference type="Gene3D" id="2.130.10.130">
    <property type="entry name" value="Integrin alpha, N-terminal"/>
    <property type="match status" value="1"/>
</dbReference>
<feature type="domain" description="Integrin beta subunit VWA" evidence="17">
    <location>
        <begin position="650"/>
        <end position="1108"/>
    </location>
</feature>
<evidence type="ECO:0000313" key="20">
    <source>
        <dbReference type="RefSeq" id="XP_035686291.1"/>
    </source>
</evidence>
<evidence type="ECO:0000256" key="12">
    <source>
        <dbReference type="ARBA" id="ARBA00023180"/>
    </source>
</evidence>
<comment type="subcellular location">
    <subcellularLocation>
        <location evidence="1 15">Membrane</location>
        <topology evidence="1 15">Single-pass type I membrane protein</topology>
    </subcellularLocation>
</comment>
<dbReference type="Pfam" id="PF00045">
    <property type="entry name" value="Hemopexin"/>
    <property type="match status" value="1"/>
</dbReference>
<dbReference type="GO" id="GO:0009986">
    <property type="term" value="C:cell surface"/>
    <property type="evidence" value="ECO:0000318"/>
    <property type="project" value="GO_Central"/>
</dbReference>
<dbReference type="Proteomes" id="UP000001554">
    <property type="component" value="Chromosome 9"/>
</dbReference>
<protein>
    <submittedName>
        <fullName evidence="19">Integrin alpha-6-like isoform X1</fullName>
    </submittedName>
    <submittedName>
        <fullName evidence="20">Integrin alpha-6-like isoform X2</fullName>
    </submittedName>
</protein>
<dbReference type="GO" id="GO:0098609">
    <property type="term" value="P:cell-cell adhesion"/>
    <property type="evidence" value="ECO:0000318"/>
    <property type="project" value="GO_Central"/>
</dbReference>
<name>A0A9J7LNP7_BRAFL</name>
<dbReference type="Gene3D" id="3.40.50.410">
    <property type="entry name" value="von Willebrand factor, type A domain"/>
    <property type="match status" value="2"/>
</dbReference>
<evidence type="ECO:0000256" key="8">
    <source>
        <dbReference type="ARBA" id="ARBA00023037"/>
    </source>
</evidence>
<feature type="repeat" description="Hemopexin" evidence="14">
    <location>
        <begin position="1246"/>
        <end position="1292"/>
    </location>
</feature>
<dbReference type="GeneID" id="118422698"/>
<dbReference type="Pfam" id="PF08441">
    <property type="entry name" value="Integrin_A_Ig_1"/>
    <property type="match status" value="1"/>
</dbReference>
<keyword evidence="5" id="KW-0677">Repeat</keyword>
<proteinExistence type="inferred from homology"/>
<dbReference type="SMART" id="SM00187">
    <property type="entry name" value="INB"/>
    <property type="match status" value="1"/>
</dbReference>
<keyword evidence="10" id="KW-1015">Disulfide bond</keyword>
<dbReference type="PANTHER" id="PTHR23220">
    <property type="entry name" value="INTEGRIN ALPHA"/>
    <property type="match status" value="1"/>
</dbReference>
<evidence type="ECO:0000313" key="18">
    <source>
        <dbReference type="Proteomes" id="UP000001554"/>
    </source>
</evidence>
<evidence type="ECO:0000256" key="16">
    <source>
        <dbReference type="SAM" id="MobiDB-lite"/>
    </source>
</evidence>
<sequence>MEETLTRASLLFCTFIFLSVTSNSAETQFDVRDAVVFSGPNGSSFGASLLKYRRGGRTDNGTWILVGAPDSRPQAIKHGGSGEVYKCRLTSEGFSFQSLSFYGGKPTPSRKKIRSWKKRLLRLQGFGSMLLLDRNNKPMACSTLKETKLGSGVMRSKCFSISRHLTLEGYTGVTPCAVDGTNWKVNKKGRLRTKSCRGGVSVHGLPIQSEWSFGLKEDSRQDPEGVAAAKEAPPPLPTDILAVQVGKGHFFSKEELETVASSPTYDGTGKVLIHDRKGKVLIELTGDEPGANFGSSVAIVDLNGDGLSELLVGAPLHGGNDERGQVCVYFNTGEGLERRPEECLSGSSKARSRFGVAIEAIGDINEDGFQDVAIGAPFEDDKKGAVYIYHGTKDGLNSTYSQRISSQNDFELRGLKMFGASIAGGEDISGDGTLDIAVGAPESSKAVIIKGKPIIEVSAQLELYPDKINVRECRMKGKMSPCFYATACFTFNEKRAPANIPITYTISADANLRGGASESRLEFFGKEHDLKSITTLYNNRRTCQKHGVYLKGDASGFHLPAEFSLEYELTWESSEKYNAPILKKKEENIRQKVKFIEYCTDGTDDCYSLPVQNPKQTETNKGKSFLPDTNMADTSMTQPPKVTTTIKKIISATKKPEVPETEDQEELEKPLMPIKETVDKDSKKEVDALPGSKPIIVDVDQHKIRLSLKEGATTTFHMGVHKQEQRPLDLFLLLDLSATMKKDLANIQNLVYHLRTTMSKAAPDVRIGVGTIRQLHDLGAALGSSASVRLSTVLSRYRPSVSSLSPVWDPEGHVLTPPNPVRHPDDKHIIHLPLESYQSSRPCAGPKCRQPFGFHAALPLTNRFNLLEFFLRRLTVSEGVARPEEGFDGMLQSAACMKKVGWRHNSLRMLVYVTDTPVQYVGDARLGDYILPNDGTCQLDARGVFVKNALQSTGYGWSPTPYQRDYPSIGLLKTKFYDNSIVPIFLVPKRQVKEYKNLASALDGQLGVMEDSSRNLVKMVNSAYEHARSEVTLQTMDIPPDVDVKVTAACKGDLRYEDKDSCAAGDKVKFNVHVTLEDCPAENQDYFKIKPVGMHHEKTIVLDYTCRPKVEKPKTSFDDLDLTGFQGQDAELAVDSDPCSAKFDDITDVITGKVEENGDAVVGDVAYAFSGSYLWKMGANGTEDPVKVDEMFDGLTEGIDSAFTSRWTRMMYFMKGDQIWRYTQLHTGEIDLDNGFPRNVNTTGIPTNPDASLARAYQVFFFKGNKYWLWNEFSGRTAHGYPQKIQVSWPGVPDGIQAAFHGTDGMIYFFKDDKYYMMDQHLLEKAKEESRENPRPWMGCK</sequence>
<dbReference type="GO" id="GO:0038023">
    <property type="term" value="F:signaling receptor activity"/>
    <property type="evidence" value="ECO:0000318"/>
    <property type="project" value="GO_Central"/>
</dbReference>
<evidence type="ECO:0000256" key="7">
    <source>
        <dbReference type="ARBA" id="ARBA00022989"/>
    </source>
</evidence>
<evidence type="ECO:0000256" key="14">
    <source>
        <dbReference type="PROSITE-ProRule" id="PRU01011"/>
    </source>
</evidence>
<dbReference type="InterPro" id="IPR032695">
    <property type="entry name" value="Integrin_dom_sf"/>
</dbReference>
<dbReference type="Pfam" id="PF01839">
    <property type="entry name" value="FG-GAP"/>
    <property type="match status" value="3"/>
</dbReference>
<feature type="repeat" description="FG-GAP" evidence="13">
    <location>
        <begin position="339"/>
        <end position="398"/>
    </location>
</feature>
<feature type="repeat" description="FG-GAP" evidence="13">
    <location>
        <begin position="279"/>
        <end position="338"/>
    </location>
</feature>
<dbReference type="Gene3D" id="2.60.40.1460">
    <property type="entry name" value="Integrin domains. Chain A, domain 2"/>
    <property type="match status" value="1"/>
</dbReference>
<keyword evidence="4 15" id="KW-0732">Signal</keyword>
<keyword evidence="6 15" id="KW-0130">Cell adhesion</keyword>
<evidence type="ECO:0000259" key="17">
    <source>
        <dbReference type="SMART" id="SM00187"/>
    </source>
</evidence>
<reference evidence="18" key="1">
    <citation type="journal article" date="2020" name="Nat. Ecol. Evol.">
        <title>Deeply conserved synteny resolves early events in vertebrate evolution.</title>
        <authorList>
            <person name="Simakov O."/>
            <person name="Marletaz F."/>
            <person name="Yue J.X."/>
            <person name="O'Connell B."/>
            <person name="Jenkins J."/>
            <person name="Brandt A."/>
            <person name="Calef R."/>
            <person name="Tung C.H."/>
            <person name="Huang T.K."/>
            <person name="Schmutz J."/>
            <person name="Satoh N."/>
            <person name="Yu J.K."/>
            <person name="Putnam N.H."/>
            <person name="Green R.E."/>
            <person name="Rokhsar D.S."/>
        </authorList>
    </citation>
    <scope>NUCLEOTIDE SEQUENCE [LARGE SCALE GENOMIC DNA]</scope>
    <source>
        <strain evidence="18">S238N-H82</strain>
    </source>
</reference>
<keyword evidence="9" id="KW-0472">Membrane</keyword>
<dbReference type="SUPFAM" id="SSF69318">
    <property type="entry name" value="Integrin alpha N-terminal domain"/>
    <property type="match status" value="1"/>
</dbReference>
<dbReference type="PANTHER" id="PTHR23220:SF134">
    <property type="entry name" value="INTEGRIN ALPHA-2 DOMAIN-CONTAINING PROTEIN"/>
    <property type="match status" value="1"/>
</dbReference>
<keyword evidence="7" id="KW-1133">Transmembrane helix</keyword>
<dbReference type="InterPro" id="IPR013649">
    <property type="entry name" value="Integrin_alpha_Ig-like_1"/>
</dbReference>
<gene>
    <name evidence="19 20" type="primary">LOC118422698</name>
</gene>
<evidence type="ECO:0000256" key="9">
    <source>
        <dbReference type="ARBA" id="ARBA00023136"/>
    </source>
</evidence>
<dbReference type="Gene3D" id="2.110.10.10">
    <property type="entry name" value="Hemopexin-like domain"/>
    <property type="match status" value="1"/>
</dbReference>
<dbReference type="SMART" id="SM00120">
    <property type="entry name" value="HX"/>
    <property type="match status" value="3"/>
</dbReference>
<evidence type="ECO:0000256" key="11">
    <source>
        <dbReference type="ARBA" id="ARBA00023170"/>
    </source>
</evidence>
<dbReference type="InterPro" id="IPR002369">
    <property type="entry name" value="Integrin_bsu_VWA"/>
</dbReference>
<dbReference type="OrthoDB" id="5317514at2759"/>
<evidence type="ECO:0000313" key="19">
    <source>
        <dbReference type="RefSeq" id="XP_035686290.1"/>
    </source>
</evidence>
<feature type="chain" id="PRO_5044521924" evidence="15">
    <location>
        <begin position="26"/>
        <end position="1341"/>
    </location>
</feature>
<dbReference type="PROSITE" id="PS00024">
    <property type="entry name" value="HEMOPEXIN"/>
    <property type="match status" value="1"/>
</dbReference>
<keyword evidence="11 15" id="KW-0675">Receptor</keyword>
<evidence type="ECO:0000256" key="5">
    <source>
        <dbReference type="ARBA" id="ARBA00022737"/>
    </source>
</evidence>
<dbReference type="InterPro" id="IPR013519">
    <property type="entry name" value="Int_alpha_beta-p"/>
</dbReference>
<keyword evidence="8 15" id="KW-0401">Integrin</keyword>
<dbReference type="InterPro" id="IPR036375">
    <property type="entry name" value="Hemopexin-like_dom_sf"/>
</dbReference>
<feature type="compositionally biased region" description="Polar residues" evidence="16">
    <location>
        <begin position="610"/>
        <end position="619"/>
    </location>
</feature>
<evidence type="ECO:0000256" key="4">
    <source>
        <dbReference type="ARBA" id="ARBA00022729"/>
    </source>
</evidence>
<dbReference type="GO" id="GO:0007229">
    <property type="term" value="P:integrin-mediated signaling pathway"/>
    <property type="evidence" value="ECO:0000318"/>
    <property type="project" value="GO_Central"/>
</dbReference>
<dbReference type="PRINTS" id="PR01185">
    <property type="entry name" value="INTEGRINA"/>
</dbReference>
<dbReference type="RefSeq" id="XP_035686290.1">
    <property type="nucleotide sequence ID" value="XM_035830397.1"/>
</dbReference>
<dbReference type="KEGG" id="bfo:118422698"/>
<dbReference type="InterPro" id="IPR018486">
    <property type="entry name" value="Hemopexin_CS"/>
</dbReference>
<keyword evidence="3" id="KW-0812">Transmembrane</keyword>
<accession>A0A9J7LNP7</accession>
<evidence type="ECO:0000256" key="13">
    <source>
        <dbReference type="PROSITE-ProRule" id="PRU00803"/>
    </source>
</evidence>
<evidence type="ECO:0000256" key="10">
    <source>
        <dbReference type="ARBA" id="ARBA00023157"/>
    </source>
</evidence>
<dbReference type="InterPro" id="IPR000413">
    <property type="entry name" value="Integrin_alpha"/>
</dbReference>